<evidence type="ECO:0000259" key="4">
    <source>
        <dbReference type="PROSITE" id="PS51832"/>
    </source>
</evidence>
<dbReference type="PANTHER" id="PTHR43155">
    <property type="entry name" value="CYCLIC DI-GMP PHOSPHODIESTERASE PA4108-RELATED"/>
    <property type="match status" value="1"/>
</dbReference>
<dbReference type="Pfam" id="PF13487">
    <property type="entry name" value="HD_5"/>
    <property type="match status" value="1"/>
</dbReference>
<sequence>MSPGSSPARFLEKRSSRRRLTLLYDDMLERMPERGVKWRSLGCLFLAGGLLALLSLAFPLSPDAWIPGVVVLGGSAVAAGLAMLAAGPRIPDRLMSPSLAFGTVLVTLGVVTNRDSTSVYALFYVWVGFEAYFFLPRRHAVGHIALIAVAYAWALAAAGGPADDQEARWLLTMGTVVTAGLLAGALNDRAERLIERLADAARTDPLTELLNRRGFEERLQIELARAQRSGLPVSVIVGDIDHFKLVNDRHGHRAGDDTLKAFARIALQAKRLADDMGRIGGEEFALVLPDTDEHGALLLAERIRRVTRDVQSITVSFGVATFPKHERTPDGLLHKADQALYLAKQLGRDRSVIYSDEVASLEHPEERRPVEQTAAVLVLAETLDLRDSGTALHSTTVGRYCEQIASRLELGEERTERIRLAGLLHDLGKIGVADEILRKPGALNDHEWNEMRKHPELGARILTSANLHDLAGWVLAHHERPDGRGYPRGLSDEEITLEARILSVADAYEAMTSDRPYRKALPQDVALEELRKGADTQFDAQVVDAFLAVLGASALVDV</sequence>
<proteinExistence type="predicted"/>
<dbReference type="PROSITE" id="PS51831">
    <property type="entry name" value="HD"/>
    <property type="match status" value="1"/>
</dbReference>
<dbReference type="InterPro" id="IPR003607">
    <property type="entry name" value="HD/PDEase_dom"/>
</dbReference>
<feature type="domain" description="HD-GYP" evidence="4">
    <location>
        <begin position="368"/>
        <end position="558"/>
    </location>
</feature>
<gene>
    <name evidence="5" type="ORF">AVDCRST_MAG85-6</name>
</gene>
<dbReference type="SMART" id="SM00267">
    <property type="entry name" value="GGDEF"/>
    <property type="match status" value="1"/>
</dbReference>
<dbReference type="SUPFAM" id="SSF109604">
    <property type="entry name" value="HD-domain/PDEase-like"/>
    <property type="match status" value="1"/>
</dbReference>
<dbReference type="NCBIfam" id="TIGR00254">
    <property type="entry name" value="GGDEF"/>
    <property type="match status" value="1"/>
</dbReference>
<feature type="transmembrane region" description="Helical" evidence="1">
    <location>
        <begin position="94"/>
        <end position="111"/>
    </location>
</feature>
<dbReference type="AlphaFoldDB" id="A0A6J4RMT3"/>
<dbReference type="Gene3D" id="3.30.70.270">
    <property type="match status" value="1"/>
</dbReference>
<feature type="transmembrane region" description="Helical" evidence="1">
    <location>
        <begin position="167"/>
        <end position="186"/>
    </location>
</feature>
<dbReference type="InterPro" id="IPR043128">
    <property type="entry name" value="Rev_trsase/Diguanyl_cyclase"/>
</dbReference>
<keyword evidence="1" id="KW-0472">Membrane</keyword>
<feature type="transmembrane region" description="Helical" evidence="1">
    <location>
        <begin position="117"/>
        <end position="135"/>
    </location>
</feature>
<protein>
    <submittedName>
        <fullName evidence="5">Uncharacterized protein</fullName>
    </submittedName>
</protein>
<keyword evidence="1" id="KW-1133">Transmembrane helix</keyword>
<evidence type="ECO:0000313" key="5">
    <source>
        <dbReference type="EMBL" id="CAA9471825.1"/>
    </source>
</evidence>
<dbReference type="InterPro" id="IPR037522">
    <property type="entry name" value="HD_GYP_dom"/>
</dbReference>
<reference evidence="5" key="1">
    <citation type="submission" date="2020-02" db="EMBL/GenBank/DDBJ databases">
        <authorList>
            <person name="Meier V. D."/>
        </authorList>
    </citation>
    <scope>NUCLEOTIDE SEQUENCE</scope>
    <source>
        <strain evidence="5">AVDCRST_MAG85</strain>
    </source>
</reference>
<feature type="transmembrane region" description="Helical" evidence="1">
    <location>
        <begin position="38"/>
        <end position="58"/>
    </location>
</feature>
<organism evidence="5">
    <name type="scientific">uncultured Solirubrobacteraceae bacterium</name>
    <dbReference type="NCBI Taxonomy" id="1162706"/>
    <lineage>
        <taxon>Bacteria</taxon>
        <taxon>Bacillati</taxon>
        <taxon>Actinomycetota</taxon>
        <taxon>Thermoleophilia</taxon>
        <taxon>Solirubrobacterales</taxon>
        <taxon>Solirubrobacteraceae</taxon>
        <taxon>environmental samples</taxon>
    </lineage>
</organism>
<feature type="transmembrane region" description="Helical" evidence="1">
    <location>
        <begin position="64"/>
        <end position="87"/>
    </location>
</feature>
<dbReference type="InterPro" id="IPR006674">
    <property type="entry name" value="HD_domain"/>
</dbReference>
<dbReference type="CDD" id="cd00077">
    <property type="entry name" value="HDc"/>
    <property type="match status" value="1"/>
</dbReference>
<dbReference type="Pfam" id="PF00990">
    <property type="entry name" value="GGDEF"/>
    <property type="match status" value="1"/>
</dbReference>
<accession>A0A6J4RMT3</accession>
<dbReference type="InterPro" id="IPR029787">
    <property type="entry name" value="Nucleotide_cyclase"/>
</dbReference>
<evidence type="ECO:0000259" key="2">
    <source>
        <dbReference type="PROSITE" id="PS50887"/>
    </source>
</evidence>
<evidence type="ECO:0000259" key="3">
    <source>
        <dbReference type="PROSITE" id="PS51831"/>
    </source>
</evidence>
<dbReference type="Gene3D" id="1.10.3210.10">
    <property type="entry name" value="Hypothetical protein af1432"/>
    <property type="match status" value="1"/>
</dbReference>
<feature type="transmembrane region" description="Helical" evidence="1">
    <location>
        <begin position="142"/>
        <end position="161"/>
    </location>
</feature>
<dbReference type="FunFam" id="3.30.70.270:FF:000001">
    <property type="entry name" value="Diguanylate cyclase domain protein"/>
    <property type="match status" value="1"/>
</dbReference>
<name>A0A6J4RMT3_9ACTN</name>
<keyword evidence="1" id="KW-0812">Transmembrane</keyword>
<dbReference type="InterPro" id="IPR000160">
    <property type="entry name" value="GGDEF_dom"/>
</dbReference>
<dbReference type="NCBIfam" id="TIGR00277">
    <property type="entry name" value="HDIG"/>
    <property type="match status" value="1"/>
</dbReference>
<dbReference type="PANTHER" id="PTHR43155:SF2">
    <property type="entry name" value="CYCLIC DI-GMP PHOSPHODIESTERASE PA4108"/>
    <property type="match status" value="1"/>
</dbReference>
<dbReference type="CDD" id="cd01949">
    <property type="entry name" value="GGDEF"/>
    <property type="match status" value="1"/>
</dbReference>
<dbReference type="PROSITE" id="PS50887">
    <property type="entry name" value="GGDEF"/>
    <property type="match status" value="1"/>
</dbReference>
<dbReference type="PROSITE" id="PS51832">
    <property type="entry name" value="HD_GYP"/>
    <property type="match status" value="1"/>
</dbReference>
<dbReference type="SMART" id="SM00471">
    <property type="entry name" value="HDc"/>
    <property type="match status" value="1"/>
</dbReference>
<feature type="domain" description="GGDEF" evidence="2">
    <location>
        <begin position="231"/>
        <end position="356"/>
    </location>
</feature>
<dbReference type="InterPro" id="IPR006675">
    <property type="entry name" value="HDIG_dom"/>
</dbReference>
<feature type="domain" description="HD" evidence="3">
    <location>
        <begin position="390"/>
        <end position="511"/>
    </location>
</feature>
<dbReference type="EMBL" id="CADCVT010000001">
    <property type="protein sequence ID" value="CAA9471825.1"/>
    <property type="molecule type" value="Genomic_DNA"/>
</dbReference>
<dbReference type="SUPFAM" id="SSF55073">
    <property type="entry name" value="Nucleotide cyclase"/>
    <property type="match status" value="1"/>
</dbReference>
<evidence type="ECO:0000256" key="1">
    <source>
        <dbReference type="SAM" id="Phobius"/>
    </source>
</evidence>